<proteinExistence type="predicted"/>
<comment type="caution">
    <text evidence="2">The sequence shown here is derived from an EMBL/GenBank/DDBJ whole genome shotgun (WGS) entry which is preliminary data.</text>
</comment>
<gene>
    <name evidence="2" type="ORF">E1H14_03665</name>
</gene>
<sequence length="135" mass="15148">MNICSRQHRSLPRFSGLMLSLLLGFGLPAQAENLPYWTGGIGLESRQEAPMHNTRVEFFDSDRAYISEIEFEISNTSGAVLVRGVAEGPWLILELPQGEYQIRGKRLENGDIQAARFRVSSGSGQQIIRLRYPNP</sequence>
<reference evidence="2 3" key="1">
    <citation type="submission" date="2019-03" db="EMBL/GenBank/DDBJ databases">
        <title>Nitrincola sp. nov. isolated from an Indian soda lake.</title>
        <authorList>
            <person name="Joshi A."/>
            <person name="Thite S.V."/>
            <person name="Joseph N."/>
            <person name="Dhotre D."/>
            <person name="Moorthy M."/>
            <person name="Shouche Y.S."/>
        </authorList>
    </citation>
    <scope>NUCLEOTIDE SEQUENCE [LARGE SCALE GENOMIC DNA]</scope>
    <source>
        <strain evidence="2 3">MEB193</strain>
    </source>
</reference>
<dbReference type="AlphaFoldDB" id="A0A5A9W6H1"/>
<protein>
    <recommendedName>
        <fullName evidence="4">Carboxypeptidase regulatory-like domain-containing protein</fullName>
    </recommendedName>
</protein>
<name>A0A5A9W6H1_9GAMM</name>
<accession>A0A5A9W6H1</accession>
<dbReference type="EMBL" id="SMRS01000002">
    <property type="protein sequence ID" value="KAA0875795.1"/>
    <property type="molecule type" value="Genomic_DNA"/>
</dbReference>
<evidence type="ECO:0000256" key="1">
    <source>
        <dbReference type="SAM" id="SignalP"/>
    </source>
</evidence>
<evidence type="ECO:0008006" key="4">
    <source>
        <dbReference type="Google" id="ProtNLM"/>
    </source>
</evidence>
<evidence type="ECO:0000313" key="2">
    <source>
        <dbReference type="EMBL" id="KAA0875795.1"/>
    </source>
</evidence>
<feature type="signal peptide" evidence="1">
    <location>
        <begin position="1"/>
        <end position="31"/>
    </location>
</feature>
<keyword evidence="1" id="KW-0732">Signal</keyword>
<evidence type="ECO:0000313" key="3">
    <source>
        <dbReference type="Proteomes" id="UP000325302"/>
    </source>
</evidence>
<organism evidence="2 3">
    <name type="scientific">Nitrincola tapanii</name>
    <dbReference type="NCBI Taxonomy" id="1708751"/>
    <lineage>
        <taxon>Bacteria</taxon>
        <taxon>Pseudomonadati</taxon>
        <taxon>Pseudomonadota</taxon>
        <taxon>Gammaproteobacteria</taxon>
        <taxon>Oceanospirillales</taxon>
        <taxon>Oceanospirillaceae</taxon>
        <taxon>Nitrincola</taxon>
    </lineage>
</organism>
<dbReference type="OrthoDB" id="8481291at2"/>
<feature type="chain" id="PRO_5022658691" description="Carboxypeptidase regulatory-like domain-containing protein" evidence="1">
    <location>
        <begin position="32"/>
        <end position="135"/>
    </location>
</feature>
<keyword evidence="3" id="KW-1185">Reference proteome</keyword>
<dbReference type="RefSeq" id="WP_149390099.1">
    <property type="nucleotide sequence ID" value="NZ_SMRS01000002.1"/>
</dbReference>
<dbReference type="Proteomes" id="UP000325302">
    <property type="component" value="Unassembled WGS sequence"/>
</dbReference>